<reference evidence="2" key="1">
    <citation type="journal article" date="2023" name="Science">
        <title>Genome structures resolve the early diversification of teleost fishes.</title>
        <authorList>
            <person name="Parey E."/>
            <person name="Louis A."/>
            <person name="Montfort J."/>
            <person name="Bouchez O."/>
            <person name="Roques C."/>
            <person name="Iampietro C."/>
            <person name="Lluch J."/>
            <person name="Castinel A."/>
            <person name="Donnadieu C."/>
            <person name="Desvignes T."/>
            <person name="Floi Bucao C."/>
            <person name="Jouanno E."/>
            <person name="Wen M."/>
            <person name="Mejri S."/>
            <person name="Dirks R."/>
            <person name="Jansen H."/>
            <person name="Henkel C."/>
            <person name="Chen W.J."/>
            <person name="Zahm M."/>
            <person name="Cabau C."/>
            <person name="Klopp C."/>
            <person name="Thompson A.W."/>
            <person name="Robinson-Rechavi M."/>
            <person name="Braasch I."/>
            <person name="Lecointre G."/>
            <person name="Bobe J."/>
            <person name="Postlethwait J.H."/>
            <person name="Berthelot C."/>
            <person name="Roest Crollius H."/>
            <person name="Guiguen Y."/>
        </authorList>
    </citation>
    <scope>NUCLEOTIDE SEQUENCE</scope>
    <source>
        <strain evidence="2">NC1722</strain>
    </source>
</reference>
<proteinExistence type="predicted"/>
<organism evidence="2 3">
    <name type="scientific">Aldrovandia affinis</name>
    <dbReference type="NCBI Taxonomy" id="143900"/>
    <lineage>
        <taxon>Eukaryota</taxon>
        <taxon>Metazoa</taxon>
        <taxon>Chordata</taxon>
        <taxon>Craniata</taxon>
        <taxon>Vertebrata</taxon>
        <taxon>Euteleostomi</taxon>
        <taxon>Actinopterygii</taxon>
        <taxon>Neopterygii</taxon>
        <taxon>Teleostei</taxon>
        <taxon>Notacanthiformes</taxon>
        <taxon>Halosauridae</taxon>
        <taxon>Aldrovandia</taxon>
    </lineage>
</organism>
<evidence type="ECO:0000313" key="2">
    <source>
        <dbReference type="EMBL" id="KAJ8390272.1"/>
    </source>
</evidence>
<evidence type="ECO:0000256" key="1">
    <source>
        <dbReference type="SAM" id="MobiDB-lite"/>
    </source>
</evidence>
<dbReference type="AlphaFoldDB" id="A0AAD7RTW7"/>
<evidence type="ECO:0000313" key="3">
    <source>
        <dbReference type="Proteomes" id="UP001221898"/>
    </source>
</evidence>
<gene>
    <name evidence="2" type="ORF">AAFF_G00108410</name>
</gene>
<sequence>MAELVFAETCGNGSFTVSVNNGCAVPSFLRGSRAWRYAFCVVREGGGLAPRYLNCERRGGLARTTSFEKKAGVDTFPPETPTHSLSGTGLNIRRQNGTAKVSGRPLVHVIP</sequence>
<comment type="caution">
    <text evidence="2">The sequence shown here is derived from an EMBL/GenBank/DDBJ whole genome shotgun (WGS) entry which is preliminary data.</text>
</comment>
<keyword evidence="3" id="KW-1185">Reference proteome</keyword>
<name>A0AAD7RTW7_9TELE</name>
<dbReference type="EMBL" id="JAINUG010000171">
    <property type="protein sequence ID" value="KAJ8390272.1"/>
    <property type="molecule type" value="Genomic_DNA"/>
</dbReference>
<feature type="region of interest" description="Disordered" evidence="1">
    <location>
        <begin position="71"/>
        <end position="99"/>
    </location>
</feature>
<accession>A0AAD7RTW7</accession>
<feature type="compositionally biased region" description="Polar residues" evidence="1">
    <location>
        <begin position="81"/>
        <end position="99"/>
    </location>
</feature>
<protein>
    <submittedName>
        <fullName evidence="2">Uncharacterized protein</fullName>
    </submittedName>
</protein>
<dbReference type="Proteomes" id="UP001221898">
    <property type="component" value="Unassembled WGS sequence"/>
</dbReference>